<accession>K0SF62</accession>
<organism evidence="2 3">
    <name type="scientific">Thalassiosira oceanica</name>
    <name type="common">Marine diatom</name>
    <dbReference type="NCBI Taxonomy" id="159749"/>
    <lineage>
        <taxon>Eukaryota</taxon>
        <taxon>Sar</taxon>
        <taxon>Stramenopiles</taxon>
        <taxon>Ochrophyta</taxon>
        <taxon>Bacillariophyta</taxon>
        <taxon>Coscinodiscophyceae</taxon>
        <taxon>Thalassiosirophycidae</taxon>
        <taxon>Thalassiosirales</taxon>
        <taxon>Thalassiosiraceae</taxon>
        <taxon>Thalassiosira</taxon>
    </lineage>
</organism>
<proteinExistence type="predicted"/>
<dbReference type="EMBL" id="AGNL01016955">
    <property type="protein sequence ID" value="EJK64723.1"/>
    <property type="molecule type" value="Genomic_DNA"/>
</dbReference>
<dbReference type="AlphaFoldDB" id="K0SF62"/>
<keyword evidence="3" id="KW-1185">Reference proteome</keyword>
<evidence type="ECO:0000313" key="3">
    <source>
        <dbReference type="Proteomes" id="UP000266841"/>
    </source>
</evidence>
<feature type="compositionally biased region" description="Polar residues" evidence="1">
    <location>
        <begin position="25"/>
        <end position="36"/>
    </location>
</feature>
<feature type="region of interest" description="Disordered" evidence="1">
    <location>
        <begin position="25"/>
        <end position="54"/>
    </location>
</feature>
<evidence type="ECO:0000313" key="2">
    <source>
        <dbReference type="EMBL" id="EJK64723.1"/>
    </source>
</evidence>
<comment type="caution">
    <text evidence="2">The sequence shown here is derived from an EMBL/GenBank/DDBJ whole genome shotgun (WGS) entry which is preliminary data.</text>
</comment>
<protein>
    <submittedName>
        <fullName evidence="2">Uncharacterized protein</fullName>
    </submittedName>
</protein>
<dbReference type="Proteomes" id="UP000266841">
    <property type="component" value="Unassembled WGS sequence"/>
</dbReference>
<gene>
    <name evidence="2" type="ORF">THAOC_14514</name>
</gene>
<name>K0SF62_THAOC</name>
<reference evidence="2 3" key="1">
    <citation type="journal article" date="2012" name="Genome Biol.">
        <title>Genome and low-iron response of an oceanic diatom adapted to chronic iron limitation.</title>
        <authorList>
            <person name="Lommer M."/>
            <person name="Specht M."/>
            <person name="Roy A.S."/>
            <person name="Kraemer L."/>
            <person name="Andreson R."/>
            <person name="Gutowska M.A."/>
            <person name="Wolf J."/>
            <person name="Bergner S.V."/>
            <person name="Schilhabel M.B."/>
            <person name="Klostermeier U.C."/>
            <person name="Beiko R.G."/>
            <person name="Rosenstiel P."/>
            <person name="Hippler M."/>
            <person name="Laroche J."/>
        </authorList>
    </citation>
    <scope>NUCLEOTIDE SEQUENCE [LARGE SCALE GENOMIC DNA]</scope>
    <source>
        <strain evidence="2 3">CCMP1005</strain>
    </source>
</reference>
<evidence type="ECO:0000256" key="1">
    <source>
        <dbReference type="SAM" id="MobiDB-lite"/>
    </source>
</evidence>
<sequence length="148" mass="15979">ANANIPEMGSCNLLRQPLLLSFTDSTGSQLESSSADLTRPKPQTPHARRRCWTSRNAGDPSLALAGFFLSVSTEQLPLRLPKLPARENGAGPPAGTWLCLVKGKDSRPGIFGDENGTLLRSRSPRWRPRGCLRLQFPCGCGLLADLLG</sequence>
<feature type="non-terminal residue" evidence="2">
    <location>
        <position position="1"/>
    </location>
</feature>